<accession>A0AAN8FRH7</accession>
<gene>
    <name evidence="1" type="ORF">GCK32_020306</name>
</gene>
<comment type="caution">
    <text evidence="1">The sequence shown here is derived from an EMBL/GenBank/DDBJ whole genome shotgun (WGS) entry which is preliminary data.</text>
</comment>
<organism evidence="1 2">
    <name type="scientific">Trichostrongylus colubriformis</name>
    <name type="common">Black scour worm</name>
    <dbReference type="NCBI Taxonomy" id="6319"/>
    <lineage>
        <taxon>Eukaryota</taxon>
        <taxon>Metazoa</taxon>
        <taxon>Ecdysozoa</taxon>
        <taxon>Nematoda</taxon>
        <taxon>Chromadorea</taxon>
        <taxon>Rhabditida</taxon>
        <taxon>Rhabditina</taxon>
        <taxon>Rhabditomorpha</taxon>
        <taxon>Strongyloidea</taxon>
        <taxon>Trichostrongylidae</taxon>
        <taxon>Trichostrongylus</taxon>
    </lineage>
</organism>
<evidence type="ECO:0008006" key="3">
    <source>
        <dbReference type="Google" id="ProtNLM"/>
    </source>
</evidence>
<dbReference type="EMBL" id="WIXE01002909">
    <property type="protein sequence ID" value="KAK5984416.1"/>
    <property type="molecule type" value="Genomic_DNA"/>
</dbReference>
<evidence type="ECO:0000313" key="1">
    <source>
        <dbReference type="EMBL" id="KAK5984416.1"/>
    </source>
</evidence>
<dbReference type="Proteomes" id="UP001331761">
    <property type="component" value="Unassembled WGS sequence"/>
</dbReference>
<reference evidence="1 2" key="1">
    <citation type="submission" date="2019-10" db="EMBL/GenBank/DDBJ databases">
        <title>Assembly and Annotation for the nematode Trichostrongylus colubriformis.</title>
        <authorList>
            <person name="Martin J."/>
        </authorList>
    </citation>
    <scope>NUCLEOTIDE SEQUENCE [LARGE SCALE GENOMIC DNA]</scope>
    <source>
        <strain evidence="1">G859</strain>
        <tissue evidence="1">Whole worm</tissue>
    </source>
</reference>
<dbReference type="AlphaFoldDB" id="A0AAN8FRH7"/>
<proteinExistence type="predicted"/>
<protein>
    <recommendedName>
        <fullName evidence="3">Polymerase nucleotidyl transferase domain-containing protein</fullName>
    </recommendedName>
</protein>
<evidence type="ECO:0000313" key="2">
    <source>
        <dbReference type="Proteomes" id="UP001331761"/>
    </source>
</evidence>
<name>A0AAN8FRH7_TRICO</name>
<feature type="non-terminal residue" evidence="1">
    <location>
        <position position="101"/>
    </location>
</feature>
<keyword evidence="2" id="KW-1185">Reference proteome</keyword>
<sequence>MVSRTVVRWLAAKSRAAASNAREGRNNASFIENVRSRHGSRLESLDQKLDEAEKCRLNSMTTASDLPQTLADRVLSRECRFVQVGSSVNGLSSDSSDLDLV</sequence>